<sequence length="143" mass="15030">MLSSVSHTEAAGPRMLKGREDATTVRMLRRAQHLREVPNLPTSRMTNTDQPQQQPPLLAVRGGQRTRETGAVSDAAIAATGYVLSPAPPIWTDSPAAPRTARAPVRVLIKQGQDSLDAFVAAVAAAAAAAAVGLSEKMRLSSP</sequence>
<evidence type="ECO:0000256" key="1">
    <source>
        <dbReference type="SAM" id="MobiDB-lite"/>
    </source>
</evidence>
<evidence type="ECO:0000313" key="2">
    <source>
        <dbReference type="EMBL" id="CAB1428520.1"/>
    </source>
</evidence>
<feature type="region of interest" description="Disordered" evidence="1">
    <location>
        <begin position="1"/>
        <end position="21"/>
    </location>
</feature>
<gene>
    <name evidence="2" type="ORF">PLEPLA_LOCUS16493</name>
</gene>
<proteinExistence type="predicted"/>
<dbReference type="EMBL" id="CADEAL010001061">
    <property type="protein sequence ID" value="CAB1428520.1"/>
    <property type="molecule type" value="Genomic_DNA"/>
</dbReference>
<reference evidence="2" key="1">
    <citation type="submission" date="2020-03" db="EMBL/GenBank/DDBJ databases">
        <authorList>
            <person name="Weist P."/>
        </authorList>
    </citation>
    <scope>NUCLEOTIDE SEQUENCE</scope>
</reference>
<organism evidence="2 3">
    <name type="scientific">Pleuronectes platessa</name>
    <name type="common">European plaice</name>
    <dbReference type="NCBI Taxonomy" id="8262"/>
    <lineage>
        <taxon>Eukaryota</taxon>
        <taxon>Metazoa</taxon>
        <taxon>Chordata</taxon>
        <taxon>Craniata</taxon>
        <taxon>Vertebrata</taxon>
        <taxon>Euteleostomi</taxon>
        <taxon>Actinopterygii</taxon>
        <taxon>Neopterygii</taxon>
        <taxon>Teleostei</taxon>
        <taxon>Neoteleostei</taxon>
        <taxon>Acanthomorphata</taxon>
        <taxon>Carangaria</taxon>
        <taxon>Pleuronectiformes</taxon>
        <taxon>Pleuronectoidei</taxon>
        <taxon>Pleuronectidae</taxon>
        <taxon>Pleuronectes</taxon>
    </lineage>
</organism>
<evidence type="ECO:0000313" key="3">
    <source>
        <dbReference type="Proteomes" id="UP001153269"/>
    </source>
</evidence>
<comment type="caution">
    <text evidence="2">The sequence shown here is derived from an EMBL/GenBank/DDBJ whole genome shotgun (WGS) entry which is preliminary data.</text>
</comment>
<accession>A0A9N7YEH0</accession>
<protein>
    <submittedName>
        <fullName evidence="2">Uncharacterized protein</fullName>
    </submittedName>
</protein>
<dbReference type="AlphaFoldDB" id="A0A9N7YEH0"/>
<dbReference type="Proteomes" id="UP001153269">
    <property type="component" value="Unassembled WGS sequence"/>
</dbReference>
<keyword evidence="3" id="KW-1185">Reference proteome</keyword>
<name>A0A9N7YEH0_PLEPL</name>